<dbReference type="RefSeq" id="WP_083645549.1">
    <property type="nucleotide sequence ID" value="NZ_AMRU01000004.1"/>
</dbReference>
<sequence>MPKLLVIGHTFPEPSSTAAGTRMLQLLDFFLAEGYEIFFGSTAARTERSARLSEKGIGLLELKLNDSEMDEKFQTLAPDVVLFDRFMTEEQFGWKIDENCPRAMKILDTEDLHFLRAARDQAYRTAQPEDSFYFSDIAKREISAMYRCDLNLIISRKEWEILEEHFSFPKEQLFYLPFLIEPAESAQPGFTEKKDFMSIGNFLHKPNRDAVIYLKGNLWKPIRQKLPEANLYIYGAYPDRKILALHDPENGFLVQGHVEDAFSVFRKHKVLLAPLRFGAGLKGKFFDAMQTGTPSITFPVGAEGIAEAASWPGKICQDTEGFVKESVALYQDQTSWEQSVLKGEKVLENFRTALFSNQFQSRIHEISAAIEKHRSGNFTGEMMKFHLMRSTRFLSKYIEIKNKKTAG</sequence>
<dbReference type="AlphaFoldDB" id="A0A1L7I8N6"/>
<protein>
    <recommendedName>
        <fullName evidence="3">Glycosyltransferase</fullName>
    </recommendedName>
</protein>
<dbReference type="Pfam" id="PF13692">
    <property type="entry name" value="Glyco_trans_1_4"/>
    <property type="match status" value="1"/>
</dbReference>
<accession>A0A1L7I8N6</accession>
<dbReference type="STRING" id="1229726.GRFL_3244"/>
<keyword evidence="2" id="KW-1185">Reference proteome</keyword>
<dbReference type="KEGG" id="gfl:GRFL_3244"/>
<reference evidence="1 2" key="1">
    <citation type="submission" date="2016-07" db="EMBL/GenBank/DDBJ databases">
        <title>Multi-omics approach to identify versatile polysaccharide utilization systems of a marine flavobacterium Gramella flava.</title>
        <authorList>
            <person name="Tang K."/>
        </authorList>
    </citation>
    <scope>NUCLEOTIDE SEQUENCE [LARGE SCALE GENOMIC DNA]</scope>
    <source>
        <strain evidence="1 2">JLT2011</strain>
    </source>
</reference>
<evidence type="ECO:0008006" key="3">
    <source>
        <dbReference type="Google" id="ProtNLM"/>
    </source>
</evidence>
<evidence type="ECO:0000313" key="2">
    <source>
        <dbReference type="Proteomes" id="UP000186230"/>
    </source>
</evidence>
<dbReference type="OrthoDB" id="9807209at2"/>
<proteinExistence type="predicted"/>
<dbReference type="EMBL" id="CP016359">
    <property type="protein sequence ID" value="APU69968.1"/>
    <property type="molecule type" value="Genomic_DNA"/>
</dbReference>
<dbReference type="Gene3D" id="3.40.50.2000">
    <property type="entry name" value="Glycogen Phosphorylase B"/>
    <property type="match status" value="1"/>
</dbReference>
<dbReference type="Proteomes" id="UP000186230">
    <property type="component" value="Chromosome"/>
</dbReference>
<name>A0A1L7I8N6_9FLAO</name>
<organism evidence="1 2">
    <name type="scientific">Christiangramia flava JLT2011</name>
    <dbReference type="NCBI Taxonomy" id="1229726"/>
    <lineage>
        <taxon>Bacteria</taxon>
        <taxon>Pseudomonadati</taxon>
        <taxon>Bacteroidota</taxon>
        <taxon>Flavobacteriia</taxon>
        <taxon>Flavobacteriales</taxon>
        <taxon>Flavobacteriaceae</taxon>
        <taxon>Christiangramia</taxon>
    </lineage>
</organism>
<dbReference type="SUPFAM" id="SSF53756">
    <property type="entry name" value="UDP-Glycosyltransferase/glycogen phosphorylase"/>
    <property type="match status" value="1"/>
</dbReference>
<evidence type="ECO:0000313" key="1">
    <source>
        <dbReference type="EMBL" id="APU69968.1"/>
    </source>
</evidence>
<gene>
    <name evidence="1" type="ORF">GRFL_3244</name>
</gene>